<feature type="compositionally biased region" description="Polar residues" evidence="1">
    <location>
        <begin position="433"/>
        <end position="446"/>
    </location>
</feature>
<accession>A0AAD9XF02</accession>
<proteinExistence type="predicted"/>
<reference evidence="2" key="1">
    <citation type="journal article" date="2023" name="Plant J.">
        <title>Genome sequences and population genomics provide insights into the demographic history, inbreeding, and mutation load of two 'living fossil' tree species of Dipteronia.</title>
        <authorList>
            <person name="Feng Y."/>
            <person name="Comes H.P."/>
            <person name="Chen J."/>
            <person name="Zhu S."/>
            <person name="Lu R."/>
            <person name="Zhang X."/>
            <person name="Li P."/>
            <person name="Qiu J."/>
            <person name="Olsen K.M."/>
            <person name="Qiu Y."/>
        </authorList>
    </citation>
    <scope>NUCLEOTIDE SEQUENCE</scope>
    <source>
        <strain evidence="2">KIB01</strain>
    </source>
</reference>
<feature type="region of interest" description="Disordered" evidence="1">
    <location>
        <begin position="1"/>
        <end position="45"/>
    </location>
</feature>
<evidence type="ECO:0008006" key="4">
    <source>
        <dbReference type="Google" id="ProtNLM"/>
    </source>
</evidence>
<dbReference type="Proteomes" id="UP001280121">
    <property type="component" value="Unassembled WGS sequence"/>
</dbReference>
<dbReference type="AlphaFoldDB" id="A0AAD9XF02"/>
<protein>
    <recommendedName>
        <fullName evidence="4">Polyprotein</fullName>
    </recommendedName>
</protein>
<evidence type="ECO:0000313" key="2">
    <source>
        <dbReference type="EMBL" id="KAK2658234.1"/>
    </source>
</evidence>
<evidence type="ECO:0000313" key="3">
    <source>
        <dbReference type="Proteomes" id="UP001280121"/>
    </source>
</evidence>
<name>A0AAD9XF02_9ROSI</name>
<feature type="compositionally biased region" description="Low complexity" evidence="1">
    <location>
        <begin position="1"/>
        <end position="14"/>
    </location>
</feature>
<dbReference type="EMBL" id="JANJYI010000002">
    <property type="protein sequence ID" value="KAK2658234.1"/>
    <property type="molecule type" value="Genomic_DNA"/>
</dbReference>
<organism evidence="2 3">
    <name type="scientific">Dipteronia dyeriana</name>
    <dbReference type="NCBI Taxonomy" id="168575"/>
    <lineage>
        <taxon>Eukaryota</taxon>
        <taxon>Viridiplantae</taxon>
        <taxon>Streptophyta</taxon>
        <taxon>Embryophyta</taxon>
        <taxon>Tracheophyta</taxon>
        <taxon>Spermatophyta</taxon>
        <taxon>Magnoliopsida</taxon>
        <taxon>eudicotyledons</taxon>
        <taxon>Gunneridae</taxon>
        <taxon>Pentapetalae</taxon>
        <taxon>rosids</taxon>
        <taxon>malvids</taxon>
        <taxon>Sapindales</taxon>
        <taxon>Sapindaceae</taxon>
        <taxon>Hippocastanoideae</taxon>
        <taxon>Acereae</taxon>
        <taxon>Dipteronia</taxon>
    </lineage>
</organism>
<feature type="region of interest" description="Disordered" evidence="1">
    <location>
        <begin position="116"/>
        <end position="142"/>
    </location>
</feature>
<feature type="region of interest" description="Disordered" evidence="1">
    <location>
        <begin position="418"/>
        <end position="446"/>
    </location>
</feature>
<gene>
    <name evidence="2" type="ORF">Ddye_004767</name>
</gene>
<keyword evidence="3" id="KW-1185">Reference proteome</keyword>
<evidence type="ECO:0000256" key="1">
    <source>
        <dbReference type="SAM" id="MobiDB-lite"/>
    </source>
</evidence>
<sequence>MDTSSESSAETTEAPPVADEPPDQRDRAQTHTPLPKPTNGPWFNFDEVAPRQWRKRMSEMSAWLDLQIAKGGDNTESILREFVSRFTGSLRDWYQALGEYRQLQLLTSFMVLDSDDSSSSEQSSLPDHDYPSEAYQATNKENSGPQIKIQILPTKYSKPIPVIAYFDTGAHSSMMNPSVLPAEAWKQENNQFLAADEQIFNTHLVSKHKIGLQFFPSFTLWTHVIGTPLPDKDILIGWDIYSQSKSIRILPQAHQTPQIPPSFPLEFIDTLSPGQTPTIQQIQHCTVLSKALPLLTSGLFYSGSSPCMPGIPSSPSSWANTISGRWTLTRPPKYAAFGSSAGPTTITHIHNSFEPPTYATNGILHTTTKGCTGPTSRYPSSTSFVTSIMTTQMSSLSSLTSQETPQGAYTLSLIRSSKTPKTRLTRGPVRSVGPSTQMMSTTPLAT</sequence>
<comment type="caution">
    <text evidence="2">The sequence shown here is derived from an EMBL/GenBank/DDBJ whole genome shotgun (WGS) entry which is preliminary data.</text>
</comment>